<dbReference type="GO" id="GO:0016787">
    <property type="term" value="F:hydrolase activity"/>
    <property type="evidence" value="ECO:0007669"/>
    <property type="project" value="UniProtKB-KW"/>
</dbReference>
<protein>
    <submittedName>
        <fullName evidence="6">Fbox protein putative</fullName>
    </submittedName>
</protein>
<evidence type="ECO:0000256" key="2">
    <source>
        <dbReference type="ARBA" id="ARBA00022801"/>
    </source>
</evidence>
<dbReference type="GO" id="GO:0008094">
    <property type="term" value="F:ATP-dependent activity, acting on DNA"/>
    <property type="evidence" value="ECO:0007669"/>
    <property type="project" value="TreeGrafter"/>
</dbReference>
<feature type="domain" description="Helicase C-terminal" evidence="5">
    <location>
        <begin position="584"/>
        <end position="721"/>
    </location>
</feature>
<dbReference type="InterPro" id="IPR001650">
    <property type="entry name" value="Helicase_C-like"/>
</dbReference>
<dbReference type="SMART" id="SM00487">
    <property type="entry name" value="DEXDc"/>
    <property type="match status" value="1"/>
</dbReference>
<dbReference type="GO" id="GO:0005634">
    <property type="term" value="C:nucleus"/>
    <property type="evidence" value="ECO:0007669"/>
    <property type="project" value="TreeGrafter"/>
</dbReference>
<dbReference type="SUPFAM" id="SSF52540">
    <property type="entry name" value="P-loop containing nucleoside triphosphate hydrolases"/>
    <property type="match status" value="2"/>
</dbReference>
<dbReference type="CDD" id="cd18793">
    <property type="entry name" value="SF2_C_SNF"/>
    <property type="match status" value="1"/>
</dbReference>
<evidence type="ECO:0000259" key="4">
    <source>
        <dbReference type="PROSITE" id="PS51192"/>
    </source>
</evidence>
<dbReference type="Pfam" id="PF00176">
    <property type="entry name" value="SNF2-rel_dom"/>
    <property type="match status" value="1"/>
</dbReference>
<dbReference type="GO" id="GO:0006281">
    <property type="term" value="P:DNA repair"/>
    <property type="evidence" value="ECO:0007669"/>
    <property type="project" value="TreeGrafter"/>
</dbReference>
<dbReference type="PROSITE" id="PS51192">
    <property type="entry name" value="HELICASE_ATP_BIND_1"/>
    <property type="match status" value="1"/>
</dbReference>
<evidence type="ECO:0000313" key="6">
    <source>
        <dbReference type="EMBL" id="CCA21274.1"/>
    </source>
</evidence>
<organism evidence="6">
    <name type="scientific">Albugo laibachii Nc14</name>
    <dbReference type="NCBI Taxonomy" id="890382"/>
    <lineage>
        <taxon>Eukaryota</taxon>
        <taxon>Sar</taxon>
        <taxon>Stramenopiles</taxon>
        <taxon>Oomycota</taxon>
        <taxon>Peronosporomycetes</taxon>
        <taxon>Albuginales</taxon>
        <taxon>Albuginaceae</taxon>
        <taxon>Albugo</taxon>
    </lineage>
</organism>
<dbReference type="InterPro" id="IPR050628">
    <property type="entry name" value="SNF2_RAD54_helicase_TF"/>
</dbReference>
<dbReference type="InterPro" id="IPR038718">
    <property type="entry name" value="SNF2-like_sf"/>
</dbReference>
<dbReference type="InterPro" id="IPR049730">
    <property type="entry name" value="SNF2/RAD54-like_C"/>
</dbReference>
<evidence type="ECO:0000256" key="1">
    <source>
        <dbReference type="ARBA" id="ARBA00022741"/>
    </source>
</evidence>
<dbReference type="InterPro" id="IPR027417">
    <property type="entry name" value="P-loop_NTPase"/>
</dbReference>
<dbReference type="Gene3D" id="3.40.50.300">
    <property type="entry name" value="P-loop containing nucleotide triphosphate hydrolases"/>
    <property type="match status" value="1"/>
</dbReference>
<gene>
    <name evidence="6" type="primary">AlNc14C117G6559</name>
    <name evidence="7" type="synonym">AlNc14C129G6897</name>
    <name evidence="6" type="ORF">ALNC14_074170</name>
    <name evidence="7" type="ORF">ALNC14_077910</name>
</gene>
<accession>F0WJ28</accession>
<dbReference type="PANTHER" id="PTHR45626">
    <property type="entry name" value="TRANSCRIPTION TERMINATION FACTOR 2-RELATED"/>
    <property type="match status" value="1"/>
</dbReference>
<sequence>MFDSAQKYRESSSLELVISPIPKALNFQDAILKHEAPKDVILLRHPIKLQRINSFPSLPIVKILSASRDLKFDYQCDHIRKNLYNLQCDCDLIRILDECLLLVVHKILSIEAWYCVYHNDDGYRGLLHLQIRLHRQINFDHSAVLKKSLSFLYHLETCGIHDTLKYPDKLWKAAVESARNSACRVTRCQTHLNRLPNGGECLQNKHLNDFSSVFTFAEMLSCIITPCGFKKMPIRHSESIRTKDILANQLIPSKTTLIIVPDALVEHWKSQITLHVRYGVLRTYIDYGGKIAVDPEELAAYDIVITTFSRLSDEWRYRRPPSALEERTPDRYGFDGPQGYVNGQLRKGTSPFLMVYWVRVVVDEGHRLGVQSCSYQLQMARGLASDKRWVMTGTPTPNTNTAEDLKFLHGQLVFLRDLPLGSSDGKCWSKAIARPFEKHHPIACFRLKQRLYRNMIRHTKSCVQSVPTEPVRASVYIKAMPEEYAIYNAVASAVVTNIFLTNIDPKLPGKMHPDSLLNPRNRKYAAQLTRSLRLACAGACLLKITLSQKSYAETIEFIDFHKIEAHRIRELNSAKALDAGLGRDKPSILLKVIVFSQFKEHIWRIRVSCAQQGIRCAAFITGLSATERQRQLKLFRCDPTVQVLCLTDVGAHGLDLSFVSHIFFADEIWDKSLADQVISRAYRIGAKNAVVVEQLVMCGSLEEILHGLHDKGSNLSKSTGGGSHFLGEGDVTNSSLSTRTQVERFMAHCHSGTNQINKGAFESDKKSFRLRRRVDYLLDNLHLLEPNEVSDETDLQYSVIFEAGSASTHVGHHRTINQMSKDSGQSAASSNAQGYAQLPELARDQDYLQHRTHIGLIGSSTSHDLTNGRKGYKRKRVSFMDGDWEILSKKTRIAIVECIMDNTAIPLLAHLSSELRIFMYSVTNLSAYGYASLGNHQAMRIVKYYI</sequence>
<dbReference type="InterPro" id="IPR000330">
    <property type="entry name" value="SNF2_N"/>
</dbReference>
<evidence type="ECO:0000256" key="3">
    <source>
        <dbReference type="ARBA" id="ARBA00022840"/>
    </source>
</evidence>
<dbReference type="AlphaFoldDB" id="F0WJ28"/>
<dbReference type="InterPro" id="IPR014001">
    <property type="entry name" value="Helicase_ATP-bd"/>
</dbReference>
<dbReference type="HOGENOM" id="CLU_310891_0_0_1"/>
<keyword evidence="2" id="KW-0378">Hydrolase</keyword>
<dbReference type="GO" id="GO:0005524">
    <property type="term" value="F:ATP binding"/>
    <property type="evidence" value="ECO:0007669"/>
    <property type="project" value="UniProtKB-KW"/>
</dbReference>
<dbReference type="PANTHER" id="PTHR45626:SF14">
    <property type="entry name" value="ATP-DEPENDENT DNA HELICASE (EUROFUNG)"/>
    <property type="match status" value="1"/>
</dbReference>
<dbReference type="SMART" id="SM00490">
    <property type="entry name" value="HELICc"/>
    <property type="match status" value="1"/>
</dbReference>
<dbReference type="Gene3D" id="3.40.50.10810">
    <property type="entry name" value="Tandem AAA-ATPase domain"/>
    <property type="match status" value="1"/>
</dbReference>
<keyword evidence="3" id="KW-0067">ATP-binding</keyword>
<proteinExistence type="predicted"/>
<dbReference type="Pfam" id="PF00271">
    <property type="entry name" value="Helicase_C"/>
    <property type="match status" value="1"/>
</dbReference>
<dbReference type="EMBL" id="FR824174">
    <property type="protein sequence ID" value="CCA21648.1"/>
    <property type="molecule type" value="Genomic_DNA"/>
</dbReference>
<dbReference type="EMBL" id="FR824162">
    <property type="protein sequence ID" value="CCA21274.1"/>
    <property type="molecule type" value="Genomic_DNA"/>
</dbReference>
<reference evidence="6" key="2">
    <citation type="submission" date="2011-02" db="EMBL/GenBank/DDBJ databases">
        <authorList>
            <person name="MacLean D."/>
        </authorList>
    </citation>
    <scope>NUCLEOTIDE SEQUENCE</scope>
</reference>
<dbReference type="PROSITE" id="PS51194">
    <property type="entry name" value="HELICASE_CTER"/>
    <property type="match status" value="1"/>
</dbReference>
<reference evidence="6" key="1">
    <citation type="journal article" date="2011" name="PLoS Biol.">
        <title>Gene gain and loss during evolution of obligate parasitism in the white rust pathogen of Arabidopsis thaliana.</title>
        <authorList>
            <person name="Kemen E."/>
            <person name="Gardiner A."/>
            <person name="Schultz-Larsen T."/>
            <person name="Kemen A.C."/>
            <person name="Balmuth A.L."/>
            <person name="Robert-Seilaniantz A."/>
            <person name="Bailey K."/>
            <person name="Holub E."/>
            <person name="Studholme D.J."/>
            <person name="Maclean D."/>
            <person name="Jones J.D."/>
        </authorList>
    </citation>
    <scope>NUCLEOTIDE SEQUENCE</scope>
</reference>
<feature type="domain" description="Helicase ATP-binding" evidence="4">
    <location>
        <begin position="245"/>
        <end position="413"/>
    </location>
</feature>
<name>F0WJ28_9STRA</name>
<evidence type="ECO:0000259" key="5">
    <source>
        <dbReference type="PROSITE" id="PS51194"/>
    </source>
</evidence>
<keyword evidence="1" id="KW-0547">Nucleotide-binding</keyword>
<evidence type="ECO:0000313" key="7">
    <source>
        <dbReference type="EMBL" id="CCA21648.1"/>
    </source>
</evidence>